<dbReference type="AlphaFoldDB" id="A0A1M7FW28"/>
<evidence type="ECO:0000313" key="8">
    <source>
        <dbReference type="EMBL" id="SHM07849.1"/>
    </source>
</evidence>
<keyword evidence="4 7" id="KW-0812">Transmembrane</keyword>
<feature type="transmembrane region" description="Helical" evidence="7">
    <location>
        <begin position="50"/>
        <end position="76"/>
    </location>
</feature>
<dbReference type="EMBL" id="LT670844">
    <property type="protein sequence ID" value="SHM07849.1"/>
    <property type="molecule type" value="Genomic_DNA"/>
</dbReference>
<accession>A0A1M7FW28</accession>
<evidence type="ECO:0000256" key="5">
    <source>
        <dbReference type="ARBA" id="ARBA00022989"/>
    </source>
</evidence>
<comment type="subcellular location">
    <subcellularLocation>
        <location evidence="1">Cell membrane</location>
        <topology evidence="1">Multi-pass membrane protein</topology>
    </subcellularLocation>
</comment>
<keyword evidence="5 7" id="KW-1133">Transmembrane helix</keyword>
<comment type="similarity">
    <text evidence="2">Belongs to the polysaccharide synthase family.</text>
</comment>
<evidence type="ECO:0000256" key="6">
    <source>
        <dbReference type="ARBA" id="ARBA00023136"/>
    </source>
</evidence>
<dbReference type="InterPro" id="IPR050833">
    <property type="entry name" value="Poly_Biosynth_Transport"/>
</dbReference>
<feature type="transmembrane region" description="Helical" evidence="7">
    <location>
        <begin position="452"/>
        <end position="474"/>
    </location>
</feature>
<dbReference type="CDD" id="cd13127">
    <property type="entry name" value="MATE_tuaB_like"/>
    <property type="match status" value="1"/>
</dbReference>
<dbReference type="Proteomes" id="UP000189935">
    <property type="component" value="Chromosome I"/>
</dbReference>
<sequence length="487" mass="53412">MPIPFQISNQRLRYDAQRASFLNLSARGIDFLFQFVSMVILARLLTPADFGVFAMATPFVWILMTFGDLGLAAAVLQQRDLNEGQASAVFRINLVAGIAFGGLFLLCAPLLGSFYGDPEVTQVAAALSLMFVFSGFTAVQQALLRRALMFDTLLRAQIAASLVSSVMAVTFALKGAGYWALTIRALADPFVYGIVVWTSTGWVPTRAEWDDTARALLRYGRYCIGSSLLFSIGRQANNVLIGWRYGSTELGPFALANRLLLLPAQQISWPLGQVMVPTLSRLQGDPDRLKRWYLKLLRLVTFASFPPLFSLAICADDVVHVIAGPQWGHATNILRLLAPVAALQVGYASTDWLMRSQGQADRFFRWTVIDTTASLLGCVLGLRWGAIGVAAGLATANLVLFLPGFAYAAKGTTIRLMDALEAMLPCFLLMMMTVPAVWALRHFIAQDWTPFPRLLLTGVTIAAIMACGTVWMYGRSVLNLHLLRSEP</sequence>
<keyword evidence="3" id="KW-1003">Cell membrane</keyword>
<dbReference type="Pfam" id="PF13440">
    <property type="entry name" value="Polysacc_synt_3"/>
    <property type="match status" value="1"/>
</dbReference>
<dbReference type="PANTHER" id="PTHR30250:SF10">
    <property type="entry name" value="LIPOPOLYSACCHARIDE BIOSYNTHESIS PROTEIN WZXC"/>
    <property type="match status" value="1"/>
</dbReference>
<gene>
    <name evidence="8" type="ORF">SAMN05444159_7611</name>
</gene>
<proteinExistence type="inferred from homology"/>
<dbReference type="GO" id="GO:0005886">
    <property type="term" value="C:plasma membrane"/>
    <property type="evidence" value="ECO:0007669"/>
    <property type="project" value="UniProtKB-SubCell"/>
</dbReference>
<feature type="transmembrane region" description="Helical" evidence="7">
    <location>
        <begin position="88"/>
        <end position="111"/>
    </location>
</feature>
<feature type="transmembrane region" description="Helical" evidence="7">
    <location>
        <begin position="156"/>
        <end position="173"/>
    </location>
</feature>
<organism evidence="8 9">
    <name type="scientific">Bradyrhizobium lablabi</name>
    <dbReference type="NCBI Taxonomy" id="722472"/>
    <lineage>
        <taxon>Bacteria</taxon>
        <taxon>Pseudomonadati</taxon>
        <taxon>Pseudomonadota</taxon>
        <taxon>Alphaproteobacteria</taxon>
        <taxon>Hyphomicrobiales</taxon>
        <taxon>Nitrobacteraceae</taxon>
        <taxon>Bradyrhizobium</taxon>
    </lineage>
</organism>
<dbReference type="PANTHER" id="PTHR30250">
    <property type="entry name" value="PST FAMILY PREDICTED COLANIC ACID TRANSPORTER"/>
    <property type="match status" value="1"/>
</dbReference>
<reference evidence="8 9" key="1">
    <citation type="submission" date="2016-11" db="EMBL/GenBank/DDBJ databases">
        <authorList>
            <person name="Jaros S."/>
            <person name="Januszkiewicz K."/>
            <person name="Wedrychowicz H."/>
        </authorList>
    </citation>
    <scope>NUCLEOTIDE SEQUENCE [LARGE SCALE GENOMIC DNA]</scope>
    <source>
        <strain evidence="8 9">GAS499</strain>
    </source>
</reference>
<evidence type="ECO:0000256" key="2">
    <source>
        <dbReference type="ARBA" id="ARBA00007430"/>
    </source>
</evidence>
<evidence type="ECO:0000313" key="9">
    <source>
        <dbReference type="Proteomes" id="UP000189935"/>
    </source>
</evidence>
<evidence type="ECO:0000256" key="1">
    <source>
        <dbReference type="ARBA" id="ARBA00004651"/>
    </source>
</evidence>
<evidence type="ECO:0000256" key="4">
    <source>
        <dbReference type="ARBA" id="ARBA00022692"/>
    </source>
</evidence>
<feature type="transmembrane region" description="Helical" evidence="7">
    <location>
        <begin position="388"/>
        <end position="408"/>
    </location>
</feature>
<evidence type="ECO:0000256" key="3">
    <source>
        <dbReference type="ARBA" id="ARBA00022475"/>
    </source>
</evidence>
<name>A0A1M7FW28_9BRAD</name>
<keyword evidence="6 7" id="KW-0472">Membrane</keyword>
<feature type="transmembrane region" description="Helical" evidence="7">
    <location>
        <begin position="21"/>
        <end position="44"/>
    </location>
</feature>
<evidence type="ECO:0000256" key="7">
    <source>
        <dbReference type="SAM" id="Phobius"/>
    </source>
</evidence>
<feature type="transmembrane region" description="Helical" evidence="7">
    <location>
        <begin position="123"/>
        <end position="144"/>
    </location>
</feature>
<protein>
    <submittedName>
        <fullName evidence="8">Polysaccharide transporter, PST family</fullName>
    </submittedName>
</protein>
<feature type="transmembrane region" description="Helical" evidence="7">
    <location>
        <begin position="420"/>
        <end position="440"/>
    </location>
</feature>